<protein>
    <submittedName>
        <fullName evidence="2">Uncharacterized protein</fullName>
    </submittedName>
</protein>
<evidence type="ECO:0000256" key="1">
    <source>
        <dbReference type="SAM" id="MobiDB-lite"/>
    </source>
</evidence>
<name>K8E6N6_CARML</name>
<dbReference type="eggNOG" id="COG4932">
    <property type="taxonomic scope" value="Bacteria"/>
</dbReference>
<dbReference type="HOGENOM" id="CLU_352215_0_0_9"/>
<feature type="region of interest" description="Disordered" evidence="1">
    <location>
        <begin position="751"/>
        <end position="773"/>
    </location>
</feature>
<feature type="compositionally biased region" description="Basic and acidic residues" evidence="1">
    <location>
        <begin position="756"/>
        <end position="768"/>
    </location>
</feature>
<organism evidence="2 3">
    <name type="scientific">Carnobacterium maltaromaticum LMA28</name>
    <dbReference type="NCBI Taxonomy" id="1234679"/>
    <lineage>
        <taxon>Bacteria</taxon>
        <taxon>Bacillati</taxon>
        <taxon>Bacillota</taxon>
        <taxon>Bacilli</taxon>
        <taxon>Lactobacillales</taxon>
        <taxon>Carnobacteriaceae</taxon>
        <taxon>Carnobacterium</taxon>
    </lineage>
</organism>
<reference evidence="3" key="1">
    <citation type="journal article" date="2013" name="Genome Announc.">
        <title>Complete Chromosome Sequence of Carnobacterium maltaromaticum LMA 28.</title>
        <authorList>
            <person name="Cailliez-Grimal C."/>
            <person name="Chaillou S."/>
            <person name="Anba-Mondoloni J."/>
            <person name="Loux V."/>
            <person name="Afzal M.I."/>
            <person name="Rahman A."/>
            <person name="Kergourlay G."/>
            <person name="Champomier-Verges M.C."/>
            <person name="Zagorec M."/>
            <person name="Dalgaard P."/>
            <person name="Leisner J.J."/>
            <person name="Prevost H."/>
            <person name="Revol-Junelles A.M."/>
            <person name="Borges F."/>
        </authorList>
    </citation>
    <scope>NUCLEOTIDE SEQUENCE</scope>
    <source>
        <strain evidence="3">LMA28</strain>
    </source>
</reference>
<evidence type="ECO:0000313" key="2">
    <source>
        <dbReference type="EMBL" id="CCO12459.2"/>
    </source>
</evidence>
<dbReference type="RefSeq" id="WP_015077462.1">
    <property type="nucleotide sequence ID" value="NC_019425.2"/>
</dbReference>
<gene>
    <name evidence="2" type="ORF">BN424_3038</name>
</gene>
<dbReference type="Proteomes" id="UP000000212">
    <property type="component" value="Chromosome"/>
</dbReference>
<accession>K8E6N6</accession>
<proteinExistence type="predicted"/>
<dbReference type="OrthoDB" id="176752at2"/>
<dbReference type="KEGG" id="cml:BN424_3038"/>
<dbReference type="STRING" id="1234679.BN424_3038"/>
<sequence length="798" mass="89828">MKKKYLGGVLLLNSLLGRTIAPEEAKAIKDIDESVQQVNEASNGEKSPDGSWLLTTLDGHSLGYDINQNVFVVDLSSQVKVNYLGTNTGEMAYRILTSDSTEELEIGEYVDGDIIDLSAYTDGLYYAEISKKKSQGSQLNPDTIYVLMNKESLLVSIEIVGPHGMINPEKVTYVVEPEISELQWTIKDEEGNFVLDGEGSSIEDEILTTFSGSTYLINATVKAQSKYGNQLKNQSESRFMIRHPKSDMKMDQTYNPTSIVGIKNIDESRLEWKVSETSGRLIESGEGEILSEEFLRLLPENTYEISFTETSPENETHISKKVFNIRFPESTTTIDRPFNPRVITGEKKIPESTLEWSIKDVFGTSIESDSGAEVPQMILLNLLPGEYIIYFTETSPEGDAHTSNGTFSIRHPESTIAIDRPYNPRYIVGEKSIPESLVEWVITDMGGRESAWGNEESISEDILMNLPEGTYLVDFTEISPEEERHTSQGTFTIRYPEASLTMDRPYNPRSICGEQKILTSSLTWVIKDESGSVIEHGSGDEIPQELIQNLPESIYVAGFKETSPEEETHTVWEEFRVRYPESSTMVNRVYNPTVVTGGKKIAESRLEWIIKGDSDEIVDSGEGSQIPYEQIAHLEEGNYVVEYTEISPEEETHTSNGRFIIRYPESVTTIDRVYNPKSVTGKKKIPDSRLEWAIRDEEGNVIESNEGNKIPQRIIVRLPEGDYLAEFTEKSLEDKIHVSNGRFTIVRLVDPEESEESSKKDLPTKHDPEDDQSTLIVYYQEVRILSTGEGSPKEMIVS</sequence>
<evidence type="ECO:0000313" key="3">
    <source>
        <dbReference type="Proteomes" id="UP000000212"/>
    </source>
</evidence>
<keyword evidence="3" id="KW-1185">Reference proteome</keyword>
<dbReference type="AlphaFoldDB" id="K8E6N6"/>
<dbReference type="EMBL" id="HE999757">
    <property type="protein sequence ID" value="CCO12459.2"/>
    <property type="molecule type" value="Genomic_DNA"/>
</dbReference>